<dbReference type="Proteomes" id="UP000435877">
    <property type="component" value="Unassembled WGS sequence"/>
</dbReference>
<reference evidence="4 5" key="1">
    <citation type="submission" date="2019-11" db="EMBL/GenBank/DDBJ databases">
        <authorList>
            <person name="Holert J."/>
        </authorList>
    </citation>
    <scope>NUCLEOTIDE SEQUENCE [LARGE SCALE GENOMIC DNA]</scope>
    <source>
        <strain evidence="2">BC3_2A</strain>
        <strain evidence="3">SB11_1A</strain>
    </source>
</reference>
<dbReference type="RefSeq" id="WP_159270192.1">
    <property type="nucleotide sequence ID" value="NZ_CACSIK010000004.1"/>
</dbReference>
<proteinExistence type="predicted"/>
<evidence type="ECO:0000256" key="1">
    <source>
        <dbReference type="SAM" id="SignalP"/>
    </source>
</evidence>
<organism evidence="2 5">
    <name type="scientific">Zhongshania aliphaticivorans</name>
    <dbReference type="NCBI Taxonomy" id="1470434"/>
    <lineage>
        <taxon>Bacteria</taxon>
        <taxon>Pseudomonadati</taxon>
        <taxon>Pseudomonadota</taxon>
        <taxon>Gammaproteobacteria</taxon>
        <taxon>Cellvibrionales</taxon>
        <taxon>Spongiibacteraceae</taxon>
        <taxon>Zhongshania</taxon>
    </lineage>
</organism>
<dbReference type="EMBL" id="CACSIK010000004">
    <property type="protein sequence ID" value="CAA0113429.1"/>
    <property type="molecule type" value="Genomic_DNA"/>
</dbReference>
<sequence length="213" mass="23704">MKKLQIALLMATLVLTGCVAGTRNIDLVTPDYNNENSASGDVYIVAINDKRTFEQKPRNPSTPSVDGNLSSTSKEKLSTLIGRQRNGYGMAMGDVALNEGLTIQDEVRELLTKGLESRGYKVVDNVSAPNHLTVDVEKFWAWFSPGMWSVSFESNLQCNIGFKKGMDIKQIDITGYGINKGQIASDENWKLAYRRAYLNFLENLDKLLDAEDL</sequence>
<keyword evidence="1" id="KW-0732">Signal</keyword>
<gene>
    <name evidence="3" type="ORF">IHBHHGIJ_03415</name>
    <name evidence="2" type="ORF">KFEGEMFD_02026</name>
</gene>
<dbReference type="Pfam" id="PF03923">
    <property type="entry name" value="Lipoprotein_16"/>
    <property type="match status" value="1"/>
</dbReference>
<evidence type="ECO:0000313" key="2">
    <source>
        <dbReference type="EMBL" id="CAA0103550.1"/>
    </source>
</evidence>
<evidence type="ECO:0000313" key="3">
    <source>
        <dbReference type="EMBL" id="CAA0113429.1"/>
    </source>
</evidence>
<dbReference type="PROSITE" id="PS51257">
    <property type="entry name" value="PROKAR_LIPOPROTEIN"/>
    <property type="match status" value="1"/>
</dbReference>
<accession>A0A5S9PHS8</accession>
<name>A0A5S9PHS8_9GAMM</name>
<evidence type="ECO:0000313" key="4">
    <source>
        <dbReference type="Proteomes" id="UP000435877"/>
    </source>
</evidence>
<protein>
    <recommendedName>
        <fullName evidence="6">Flagellar biosynthesis protein</fullName>
    </recommendedName>
</protein>
<dbReference type="OrthoDB" id="5523946at2"/>
<dbReference type="InterPro" id="IPR005619">
    <property type="entry name" value="Uncharacterised_YajG"/>
</dbReference>
<feature type="signal peptide" evidence="1">
    <location>
        <begin position="1"/>
        <end position="20"/>
    </location>
</feature>
<evidence type="ECO:0000313" key="5">
    <source>
        <dbReference type="Proteomes" id="UP000439591"/>
    </source>
</evidence>
<keyword evidence="4" id="KW-1185">Reference proteome</keyword>
<feature type="chain" id="PRO_5044097855" description="Flagellar biosynthesis protein" evidence="1">
    <location>
        <begin position="21"/>
        <end position="213"/>
    </location>
</feature>
<dbReference type="AlphaFoldDB" id="A0A5S9PHS8"/>
<dbReference type="Proteomes" id="UP000439591">
    <property type="component" value="Unassembled WGS sequence"/>
</dbReference>
<evidence type="ECO:0008006" key="6">
    <source>
        <dbReference type="Google" id="ProtNLM"/>
    </source>
</evidence>
<dbReference type="EMBL" id="CACSIM010000003">
    <property type="protein sequence ID" value="CAA0103550.1"/>
    <property type="molecule type" value="Genomic_DNA"/>
</dbReference>